<dbReference type="Gene3D" id="3.80.10.10">
    <property type="entry name" value="Ribonuclease Inhibitor"/>
    <property type="match status" value="1"/>
</dbReference>
<evidence type="ECO:0000313" key="1">
    <source>
        <dbReference type="EMBL" id="WAQ92362.1"/>
    </source>
</evidence>
<accession>A0ABY7D6R1</accession>
<dbReference type="EMBL" id="CP110436">
    <property type="protein sequence ID" value="WAQ92362.1"/>
    <property type="molecule type" value="Genomic_DNA"/>
</dbReference>
<dbReference type="SUPFAM" id="SSF52058">
    <property type="entry name" value="L domain-like"/>
    <property type="match status" value="1"/>
</dbReference>
<reference evidence="1" key="1">
    <citation type="submission" date="2022-10" db="EMBL/GenBank/DDBJ databases">
        <title>Puccinia triticina Genome sequencing and assembly.</title>
        <authorList>
            <person name="Li C."/>
        </authorList>
    </citation>
    <scope>NUCLEOTIDE SEQUENCE</scope>
    <source>
        <strain evidence="1">Pt15</strain>
    </source>
</reference>
<dbReference type="GeneID" id="77804837"/>
<dbReference type="Proteomes" id="UP001164743">
    <property type="component" value="Chromosome 16A"/>
</dbReference>
<organism evidence="1 2">
    <name type="scientific">Puccinia triticina</name>
    <dbReference type="NCBI Taxonomy" id="208348"/>
    <lineage>
        <taxon>Eukaryota</taxon>
        <taxon>Fungi</taxon>
        <taxon>Dikarya</taxon>
        <taxon>Basidiomycota</taxon>
        <taxon>Pucciniomycotina</taxon>
        <taxon>Pucciniomycetes</taxon>
        <taxon>Pucciniales</taxon>
        <taxon>Pucciniaceae</taxon>
        <taxon>Puccinia</taxon>
    </lineage>
</organism>
<sequence>MTSTTINLPAEILEQILKDVLQPSFPECASPATAAEVEHLNQRKLKERIRSITKMRLVCRKWADFLYQRHLFDELLIKSSYRAKDIMKELAHRSAAGQPLPECRYLKVHQLWTWLEPGMSWPRAKTQFSNLDSLLEQFSETIVALDIRVLNFFTLPMATVERIGRLPNLRFLRLGIDFDRRGTKTFKGVSYSEDSIPNDLPTDSKCLAYLLRAARRVVSLDLTNFRPVCSPGSLQRILGAYQFPELKMLKVDLEESQNANQFGIVILATRLPNLKVLWIGGAGHQEGCILHPLFQVLRRQLEEIFFNDERLMGHITDLRFPKLRVLRLHDWGYLLRRPMMAQAPLEVLALHCFPFHKSGHHLLSVPFRALPHLRRLEFHEAKTFPPPSRYQESCKEYGVECVLPHQDDVDEYGRLIINFDTSSVLQNQFRI</sequence>
<dbReference type="RefSeq" id="XP_053027917.1">
    <property type="nucleotide sequence ID" value="XM_053163942.1"/>
</dbReference>
<name>A0ABY7D6R1_9BASI</name>
<proteinExistence type="predicted"/>
<protein>
    <recommendedName>
        <fullName evidence="3">F-box domain-containing protein</fullName>
    </recommendedName>
</protein>
<gene>
    <name evidence="1" type="ORF">PtA15_16A269</name>
</gene>
<evidence type="ECO:0000313" key="2">
    <source>
        <dbReference type="Proteomes" id="UP001164743"/>
    </source>
</evidence>
<dbReference type="InterPro" id="IPR032675">
    <property type="entry name" value="LRR_dom_sf"/>
</dbReference>
<evidence type="ECO:0008006" key="3">
    <source>
        <dbReference type="Google" id="ProtNLM"/>
    </source>
</evidence>
<keyword evidence="2" id="KW-1185">Reference proteome</keyword>